<dbReference type="PANTHER" id="PTHR43201">
    <property type="entry name" value="ACYL-COA SYNTHETASE"/>
    <property type="match status" value="1"/>
</dbReference>
<dbReference type="EMBL" id="QREG01000019">
    <property type="protein sequence ID" value="RED94946.1"/>
    <property type="molecule type" value="Genomic_DNA"/>
</dbReference>
<feature type="domain" description="AMP-dependent synthetase/ligase" evidence="3">
    <location>
        <begin position="9"/>
        <end position="355"/>
    </location>
</feature>
<dbReference type="GO" id="GO:0031956">
    <property type="term" value="F:medium-chain fatty acid-CoA ligase activity"/>
    <property type="evidence" value="ECO:0007669"/>
    <property type="project" value="TreeGrafter"/>
</dbReference>
<name>A0A3D9L0N0_MARFU</name>
<feature type="domain" description="AMP-binding enzyme C-terminal" evidence="4">
    <location>
        <begin position="405"/>
        <end position="480"/>
    </location>
</feature>
<keyword evidence="6" id="KW-1185">Reference proteome</keyword>
<dbReference type="Gene3D" id="3.40.50.12780">
    <property type="entry name" value="N-terminal domain of ligase-like"/>
    <property type="match status" value="1"/>
</dbReference>
<evidence type="ECO:0000313" key="6">
    <source>
        <dbReference type="Proteomes" id="UP000256779"/>
    </source>
</evidence>
<dbReference type="Gene3D" id="3.30.300.30">
    <property type="match status" value="1"/>
</dbReference>
<organism evidence="5 6">
    <name type="scientific">Marinoscillum furvescens DSM 4134</name>
    <dbReference type="NCBI Taxonomy" id="1122208"/>
    <lineage>
        <taxon>Bacteria</taxon>
        <taxon>Pseudomonadati</taxon>
        <taxon>Bacteroidota</taxon>
        <taxon>Cytophagia</taxon>
        <taxon>Cytophagales</taxon>
        <taxon>Reichenbachiellaceae</taxon>
        <taxon>Marinoscillum</taxon>
    </lineage>
</organism>
<dbReference type="InterPro" id="IPR025110">
    <property type="entry name" value="AMP-bd_C"/>
</dbReference>
<dbReference type="InterPro" id="IPR020845">
    <property type="entry name" value="AMP-binding_CS"/>
</dbReference>
<dbReference type="Proteomes" id="UP000256779">
    <property type="component" value="Unassembled WGS sequence"/>
</dbReference>
<keyword evidence="2" id="KW-0436">Ligase</keyword>
<evidence type="ECO:0000256" key="1">
    <source>
        <dbReference type="ARBA" id="ARBA00006432"/>
    </source>
</evidence>
<proteinExistence type="inferred from homology"/>
<comment type="caution">
    <text evidence="5">The sequence shown here is derived from an EMBL/GenBank/DDBJ whole genome shotgun (WGS) entry which is preliminary data.</text>
</comment>
<dbReference type="RefSeq" id="WP_115869448.1">
    <property type="nucleotide sequence ID" value="NZ_QREG01000019.1"/>
</dbReference>
<dbReference type="GO" id="GO:0006631">
    <property type="term" value="P:fatty acid metabolic process"/>
    <property type="evidence" value="ECO:0007669"/>
    <property type="project" value="TreeGrafter"/>
</dbReference>
<dbReference type="PANTHER" id="PTHR43201:SF5">
    <property type="entry name" value="MEDIUM-CHAIN ACYL-COA LIGASE ACSF2, MITOCHONDRIAL"/>
    <property type="match status" value="1"/>
</dbReference>
<dbReference type="CDD" id="cd17631">
    <property type="entry name" value="FACL_FadD13-like"/>
    <property type="match status" value="1"/>
</dbReference>
<dbReference type="OrthoDB" id="9778383at2"/>
<dbReference type="AlphaFoldDB" id="A0A3D9L0N0"/>
<protein>
    <submittedName>
        <fullName evidence="5">Fatty-acyl-CoA synthase</fullName>
    </submittedName>
</protein>
<gene>
    <name evidence="5" type="ORF">C7460_11958</name>
</gene>
<dbReference type="PROSITE" id="PS00455">
    <property type="entry name" value="AMP_BINDING"/>
    <property type="match status" value="1"/>
</dbReference>
<dbReference type="InterPro" id="IPR042099">
    <property type="entry name" value="ANL_N_sf"/>
</dbReference>
<sequence length="490" mass="54724">MYSKDWISRWAMYSPEKVAIEELETGRSITYAQLNRRANFLAEWMTKNLGLSKGDRVMVMAEHCIDYVTLFSIAQKTGIILVPVNYRLAASEIDYLIKDADPACLIVENKFADIAKALQVELPRMELEMLPEGESETFVPHAIHEDDPLFILYTSGSTGFPKGAMYSHKMLLWNSLNTTQSLEITADDHTVNCMPPFHTGGWNVLLTPMLHRGATVCLMKKFDADRVLEQIDKSNANLFMGVPTMLKMMAESAAFQSCSLASIRYFIVGGEALPLPVIHLWHERGVKIRQGYGLTEVGPNITSLHQEYAAQKIGSIGLPNFYVEYALLDDLGNQVPPGEVGEFCLKGPMVTPGYWKNPEATAQSIVHGFFHTGDLVRQDADGFLYIVDRKKCMFISGGENVYPAEVERVLRELEVIDEAAVVGVKDPKWGEVGKAYLSIKSGMTYTKDGIIAHCQSRLARFKVPRYLEIVNELPKNGSGKIDRKKLASLA</sequence>
<accession>A0A3D9L0N0</accession>
<evidence type="ECO:0000259" key="3">
    <source>
        <dbReference type="Pfam" id="PF00501"/>
    </source>
</evidence>
<comment type="similarity">
    <text evidence="1">Belongs to the ATP-dependent AMP-binding enzyme family.</text>
</comment>
<dbReference type="InterPro" id="IPR045851">
    <property type="entry name" value="AMP-bd_C_sf"/>
</dbReference>
<dbReference type="SUPFAM" id="SSF56801">
    <property type="entry name" value="Acetyl-CoA synthetase-like"/>
    <property type="match status" value="1"/>
</dbReference>
<dbReference type="InterPro" id="IPR000873">
    <property type="entry name" value="AMP-dep_synth/lig_dom"/>
</dbReference>
<dbReference type="Pfam" id="PF00501">
    <property type="entry name" value="AMP-binding"/>
    <property type="match status" value="1"/>
</dbReference>
<dbReference type="Pfam" id="PF13193">
    <property type="entry name" value="AMP-binding_C"/>
    <property type="match status" value="1"/>
</dbReference>
<reference evidence="5 6" key="1">
    <citation type="submission" date="2018-07" db="EMBL/GenBank/DDBJ databases">
        <title>Genomic Encyclopedia of Type Strains, Phase IV (KMG-IV): sequencing the most valuable type-strain genomes for metagenomic binning, comparative biology and taxonomic classification.</title>
        <authorList>
            <person name="Goeker M."/>
        </authorList>
    </citation>
    <scope>NUCLEOTIDE SEQUENCE [LARGE SCALE GENOMIC DNA]</scope>
    <source>
        <strain evidence="5 6">DSM 4134</strain>
    </source>
</reference>
<evidence type="ECO:0000259" key="4">
    <source>
        <dbReference type="Pfam" id="PF13193"/>
    </source>
</evidence>
<evidence type="ECO:0000313" key="5">
    <source>
        <dbReference type="EMBL" id="RED94946.1"/>
    </source>
</evidence>
<evidence type="ECO:0000256" key="2">
    <source>
        <dbReference type="ARBA" id="ARBA00022598"/>
    </source>
</evidence>